<protein>
    <submittedName>
        <fullName evidence="3">Uncharacterized protein</fullName>
    </submittedName>
</protein>
<dbReference type="EMBL" id="CATQJL010000305">
    <property type="protein sequence ID" value="CAJ0601863.1"/>
    <property type="molecule type" value="Genomic_DNA"/>
</dbReference>
<accession>A0AA36M8S8</accession>
<evidence type="ECO:0000256" key="1">
    <source>
        <dbReference type="SAM" id="MobiDB-lite"/>
    </source>
</evidence>
<dbReference type="Proteomes" id="UP001176961">
    <property type="component" value="Unassembled WGS sequence"/>
</dbReference>
<reference evidence="3" key="1">
    <citation type="submission" date="2023-07" db="EMBL/GenBank/DDBJ databases">
        <authorList>
            <consortium name="CYATHOMIX"/>
        </authorList>
    </citation>
    <scope>NUCLEOTIDE SEQUENCE</scope>
    <source>
        <strain evidence="3">N/A</strain>
    </source>
</reference>
<proteinExistence type="predicted"/>
<keyword evidence="4" id="KW-1185">Reference proteome</keyword>
<sequence>MILASNLLLLLEFTGSNMLHKFLLFTVFCATAGNAMHHQGSIPGNGQPPMVGPGMGPGNGHGPNGHIGGPNWPMGGPNGGRGPDGPHMNGPGGPGFGPHGGARH</sequence>
<feature type="compositionally biased region" description="Gly residues" evidence="1">
    <location>
        <begin position="53"/>
        <end position="68"/>
    </location>
</feature>
<evidence type="ECO:0000313" key="4">
    <source>
        <dbReference type="Proteomes" id="UP001176961"/>
    </source>
</evidence>
<feature type="region of interest" description="Disordered" evidence="1">
    <location>
        <begin position="40"/>
        <end position="104"/>
    </location>
</feature>
<dbReference type="AlphaFoldDB" id="A0AA36M8S8"/>
<evidence type="ECO:0000256" key="2">
    <source>
        <dbReference type="SAM" id="SignalP"/>
    </source>
</evidence>
<feature type="signal peptide" evidence="2">
    <location>
        <begin position="1"/>
        <end position="35"/>
    </location>
</feature>
<feature type="compositionally biased region" description="Gly residues" evidence="1">
    <location>
        <begin position="90"/>
        <end position="104"/>
    </location>
</feature>
<comment type="caution">
    <text evidence="3">The sequence shown here is derived from an EMBL/GenBank/DDBJ whole genome shotgun (WGS) entry which is preliminary data.</text>
</comment>
<keyword evidence="2" id="KW-0732">Signal</keyword>
<organism evidence="3 4">
    <name type="scientific">Cylicocyclus nassatus</name>
    <name type="common">Nematode worm</name>
    <dbReference type="NCBI Taxonomy" id="53992"/>
    <lineage>
        <taxon>Eukaryota</taxon>
        <taxon>Metazoa</taxon>
        <taxon>Ecdysozoa</taxon>
        <taxon>Nematoda</taxon>
        <taxon>Chromadorea</taxon>
        <taxon>Rhabditida</taxon>
        <taxon>Rhabditina</taxon>
        <taxon>Rhabditomorpha</taxon>
        <taxon>Strongyloidea</taxon>
        <taxon>Strongylidae</taxon>
        <taxon>Cylicocyclus</taxon>
    </lineage>
</organism>
<feature type="chain" id="PRO_5041400544" evidence="2">
    <location>
        <begin position="36"/>
        <end position="104"/>
    </location>
</feature>
<evidence type="ECO:0000313" key="3">
    <source>
        <dbReference type="EMBL" id="CAJ0601863.1"/>
    </source>
</evidence>
<gene>
    <name evidence="3" type="ORF">CYNAS_LOCUS13846</name>
</gene>
<name>A0AA36M8S8_CYLNA</name>